<evidence type="ECO:0000313" key="5">
    <source>
        <dbReference type="Proteomes" id="UP000245263"/>
    </source>
</evidence>
<dbReference type="InterPro" id="IPR015422">
    <property type="entry name" value="PyrdxlP-dep_Trfase_small"/>
</dbReference>
<dbReference type="RefSeq" id="WP_109019393.1">
    <property type="nucleotide sequence ID" value="NZ_AP025028.1"/>
</dbReference>
<evidence type="ECO:0000313" key="4">
    <source>
        <dbReference type="EMBL" id="BDA79188.1"/>
    </source>
</evidence>
<keyword evidence="4" id="KW-0808">Transferase</keyword>
<dbReference type="Proteomes" id="UP000245263">
    <property type="component" value="Chromosome 1"/>
</dbReference>
<accession>A0ABN6KHA6</accession>
<dbReference type="PANTHER" id="PTHR30244">
    <property type="entry name" value="TRANSAMINASE"/>
    <property type="match status" value="1"/>
</dbReference>
<dbReference type="Gene3D" id="3.40.640.10">
    <property type="entry name" value="Type I PLP-dependent aspartate aminotransferase-like (Major domain)"/>
    <property type="match status" value="1"/>
</dbReference>
<dbReference type="InterPro" id="IPR015424">
    <property type="entry name" value="PyrdxlP-dep_Trfase"/>
</dbReference>
<evidence type="ECO:0000256" key="1">
    <source>
        <dbReference type="ARBA" id="ARBA00022898"/>
    </source>
</evidence>
<proteinExistence type="inferred from homology"/>
<keyword evidence="4" id="KW-0032">Aminotransferase</keyword>
<gene>
    <name evidence="4" type="ORF">LPTSP3_g21180</name>
</gene>
<dbReference type="InterPro" id="IPR000653">
    <property type="entry name" value="DegT/StrS_aminotransferase"/>
</dbReference>
<name>A0ABN6KHA6_9LEPT</name>
<dbReference type="PIRSF" id="PIRSF000390">
    <property type="entry name" value="PLP_StrS"/>
    <property type="match status" value="1"/>
</dbReference>
<dbReference type="PANTHER" id="PTHR30244:SF36">
    <property type="entry name" value="3-OXO-GLUCOSE-6-PHOSPHATE:GLUTAMATE AMINOTRANSFERASE"/>
    <property type="match status" value="1"/>
</dbReference>
<comment type="similarity">
    <text evidence="2 3">Belongs to the DegT/DnrJ/EryC1 family.</text>
</comment>
<dbReference type="Gene3D" id="3.90.1150.10">
    <property type="entry name" value="Aspartate Aminotransferase, domain 1"/>
    <property type="match status" value="1"/>
</dbReference>
<dbReference type="InterPro" id="IPR015421">
    <property type="entry name" value="PyrdxlP-dep_Trfase_major"/>
</dbReference>
<evidence type="ECO:0000256" key="2">
    <source>
        <dbReference type="ARBA" id="ARBA00037999"/>
    </source>
</evidence>
<reference evidence="4 5" key="1">
    <citation type="submission" date="2021-08" db="EMBL/GenBank/DDBJ databases">
        <title>Complete genome sequence of Leptospira kobayashii strain E30.</title>
        <authorList>
            <person name="Nakao R."/>
            <person name="Nakamura S."/>
            <person name="Masuzawa T."/>
            <person name="Koizumi N."/>
        </authorList>
    </citation>
    <scope>NUCLEOTIDE SEQUENCE [LARGE SCALE GENOMIC DNA]</scope>
    <source>
        <strain evidence="4 5">E30</strain>
    </source>
</reference>
<dbReference type="Pfam" id="PF01041">
    <property type="entry name" value="DegT_DnrJ_EryC1"/>
    <property type="match status" value="1"/>
</dbReference>
<dbReference type="CDD" id="cd00616">
    <property type="entry name" value="AHBA_syn"/>
    <property type="match status" value="1"/>
</dbReference>
<evidence type="ECO:0000256" key="3">
    <source>
        <dbReference type="RuleBase" id="RU004508"/>
    </source>
</evidence>
<organism evidence="4 5">
    <name type="scientific">Leptospira kobayashii</name>
    <dbReference type="NCBI Taxonomy" id="1917830"/>
    <lineage>
        <taxon>Bacteria</taxon>
        <taxon>Pseudomonadati</taxon>
        <taxon>Spirochaetota</taxon>
        <taxon>Spirochaetia</taxon>
        <taxon>Leptospirales</taxon>
        <taxon>Leptospiraceae</taxon>
        <taxon>Leptospira</taxon>
    </lineage>
</organism>
<keyword evidence="5" id="KW-1185">Reference proteome</keyword>
<dbReference type="GO" id="GO:0008483">
    <property type="term" value="F:transaminase activity"/>
    <property type="evidence" value="ECO:0007669"/>
    <property type="project" value="UniProtKB-KW"/>
</dbReference>
<dbReference type="EMBL" id="AP025028">
    <property type="protein sequence ID" value="BDA79188.1"/>
    <property type="molecule type" value="Genomic_DNA"/>
</dbReference>
<keyword evidence="1 3" id="KW-0663">Pyridoxal phosphate</keyword>
<dbReference type="SUPFAM" id="SSF53383">
    <property type="entry name" value="PLP-dependent transferases"/>
    <property type="match status" value="1"/>
</dbReference>
<sequence length="368" mass="41739">MNQIIKVWDYLEELQVEKEDILKIVEKVLFSGRLIFGESLISFEKSFADYIGVKHGIGVDNATNAAMLALKALGIGENDEVITVSNTAVPTVSAIVSTGARPVFVDIDPDTYLMDTNLIRKVITAKTKAIIPVHLYGQSVDMDPILEIAKEFNLKILEDCAQSHGAEYKGSKAGAFSDCSTFSFYPTKPLGGFGDAGMILTNHSETNDKLRRLRFYGMDKTYYAEEHGYNSRVDELHAAILDFKLKKLDENNDKRRSIAVRYNEILKNTGLKLPIEKEYNKHVYYLYVVAHPDRDRILEELKKKNILLNVSYPFPIHTMRGYAHLGYKEGDFPITEKMSKEIFSIPMYPYLPEESQIRVCEELKSLIG</sequence>
<protein>
    <submittedName>
        <fullName evidence="4">Glutamine--scyllo-inositol aminotransferase</fullName>
    </submittedName>
</protein>